<dbReference type="AlphaFoldDB" id="A0A8C4QB66"/>
<reference evidence="2" key="2">
    <citation type="submission" date="2025-09" db="UniProtKB">
        <authorList>
            <consortium name="Ensembl"/>
        </authorList>
    </citation>
    <scope>IDENTIFICATION</scope>
</reference>
<keyword evidence="3" id="KW-1185">Reference proteome</keyword>
<sequence>MVGRQRGRGAVSLDRQDSRDGRLSACGEISQSKSDPILDSRFSSQEEGTRAGGKFGLRDPVVDINSVNWDAEKEAEANACKGADFIPPKVMLISSKVPKAEYIPTIIRRDDPSIIAILYDHEHASFTDIIEEIERKLNEYHRGCRAWKLLLYCQGGPGYLYLLKNKVVTFAKLEKEEDLILFWKCLGGLMSKMNPEVNVINIMGCYVLGNQNGEKLFESLLAILHPYHTALEAPLELSAQGKKMIETYFNLRLYKLWRVRQHSRMANNFDDIV</sequence>
<accession>A0A8C4QB66</accession>
<dbReference type="InterPro" id="IPR033374">
    <property type="entry name" value="NSMF"/>
</dbReference>
<reference evidence="2" key="1">
    <citation type="submission" date="2025-08" db="UniProtKB">
        <authorList>
            <consortium name="Ensembl"/>
        </authorList>
    </citation>
    <scope>IDENTIFICATION</scope>
</reference>
<dbReference type="OMA" id="ANACKGA"/>
<feature type="region of interest" description="Disordered" evidence="1">
    <location>
        <begin position="1"/>
        <end position="52"/>
    </location>
</feature>
<evidence type="ECO:0000313" key="3">
    <source>
        <dbReference type="Proteomes" id="UP000694388"/>
    </source>
</evidence>
<dbReference type="GeneTree" id="ENSGT00390000000459"/>
<evidence type="ECO:0000256" key="1">
    <source>
        <dbReference type="SAM" id="MobiDB-lite"/>
    </source>
</evidence>
<organism evidence="2 3">
    <name type="scientific">Eptatretus burgeri</name>
    <name type="common">Inshore hagfish</name>
    <dbReference type="NCBI Taxonomy" id="7764"/>
    <lineage>
        <taxon>Eukaryota</taxon>
        <taxon>Metazoa</taxon>
        <taxon>Chordata</taxon>
        <taxon>Craniata</taxon>
        <taxon>Vertebrata</taxon>
        <taxon>Cyclostomata</taxon>
        <taxon>Myxini</taxon>
        <taxon>Myxiniformes</taxon>
        <taxon>Myxinidae</taxon>
        <taxon>Eptatretinae</taxon>
        <taxon>Eptatretus</taxon>
    </lineage>
</organism>
<name>A0A8C4QB66_EPTBU</name>
<dbReference type="GO" id="GO:2001222">
    <property type="term" value="P:regulation of neuron migration"/>
    <property type="evidence" value="ECO:0007669"/>
    <property type="project" value="InterPro"/>
</dbReference>
<proteinExistence type="predicted"/>
<dbReference type="Ensembl" id="ENSEBUT00000013342.1">
    <property type="protein sequence ID" value="ENSEBUP00000012766.1"/>
    <property type="gene ID" value="ENSEBUG00000008104.1"/>
</dbReference>
<protein>
    <submittedName>
        <fullName evidence="2">NMDA receptor synaptonuclear signaling and neuronal migration factor</fullName>
    </submittedName>
</protein>
<dbReference type="Proteomes" id="UP000694388">
    <property type="component" value="Unplaced"/>
</dbReference>
<evidence type="ECO:0000313" key="2">
    <source>
        <dbReference type="Ensembl" id="ENSEBUP00000012766.1"/>
    </source>
</evidence>
<dbReference type="PANTHER" id="PTHR32061">
    <property type="entry name" value="NMDA RECEPTOR SYNAPTONUCLEAR SIGNALING AND NEURONAL MIGRATION FACTOR"/>
    <property type="match status" value="1"/>
</dbReference>
<dbReference type="GO" id="GO:0048168">
    <property type="term" value="P:regulation of neuronal synaptic plasticity"/>
    <property type="evidence" value="ECO:0007669"/>
    <property type="project" value="InterPro"/>
</dbReference>